<dbReference type="AlphaFoldDB" id="A0A329M3K9"/>
<dbReference type="Proteomes" id="UP000250369">
    <property type="component" value="Unassembled WGS sequence"/>
</dbReference>
<proteinExistence type="predicted"/>
<dbReference type="OrthoDB" id="9806249at2"/>
<keyword evidence="5" id="KW-1185">Reference proteome</keyword>
<dbReference type="PANTHER" id="PTHR10584">
    <property type="entry name" value="SUGAR KINASE"/>
    <property type="match status" value="1"/>
</dbReference>
<evidence type="ECO:0000259" key="3">
    <source>
        <dbReference type="Pfam" id="PF00294"/>
    </source>
</evidence>
<protein>
    <submittedName>
        <fullName evidence="4">Sugar kinase</fullName>
    </submittedName>
</protein>
<dbReference type="SUPFAM" id="SSF53613">
    <property type="entry name" value="Ribokinase-like"/>
    <property type="match status" value="1"/>
</dbReference>
<dbReference type="InterPro" id="IPR011611">
    <property type="entry name" value="PfkB_dom"/>
</dbReference>
<organism evidence="4 5">
    <name type="scientific">Paenibacillus contaminans</name>
    <dbReference type="NCBI Taxonomy" id="450362"/>
    <lineage>
        <taxon>Bacteria</taxon>
        <taxon>Bacillati</taxon>
        <taxon>Bacillota</taxon>
        <taxon>Bacilli</taxon>
        <taxon>Bacillales</taxon>
        <taxon>Paenibacillaceae</taxon>
        <taxon>Paenibacillus</taxon>
    </lineage>
</organism>
<dbReference type="EMBL" id="QMFB01000028">
    <property type="protein sequence ID" value="RAV13776.1"/>
    <property type="molecule type" value="Genomic_DNA"/>
</dbReference>
<comment type="caution">
    <text evidence="4">The sequence shown here is derived from an EMBL/GenBank/DDBJ whole genome shotgun (WGS) entry which is preliminary data.</text>
</comment>
<evidence type="ECO:0000256" key="2">
    <source>
        <dbReference type="ARBA" id="ARBA00022777"/>
    </source>
</evidence>
<dbReference type="PANTHER" id="PTHR10584:SF166">
    <property type="entry name" value="RIBOKINASE"/>
    <property type="match status" value="1"/>
</dbReference>
<accession>A0A329M3K9</accession>
<reference evidence="4 5" key="1">
    <citation type="journal article" date="2009" name="Int. J. Syst. Evol. Microbiol.">
        <title>Paenibacillus contaminans sp. nov., isolated from a contaminated laboratory plate.</title>
        <authorList>
            <person name="Chou J.H."/>
            <person name="Lee J.H."/>
            <person name="Lin M.C."/>
            <person name="Chang P.S."/>
            <person name="Arun A.B."/>
            <person name="Young C.C."/>
            <person name="Chen W.M."/>
        </authorList>
    </citation>
    <scope>NUCLEOTIDE SEQUENCE [LARGE SCALE GENOMIC DNA]</scope>
    <source>
        <strain evidence="4 5">CKOBP-6</strain>
    </source>
</reference>
<evidence type="ECO:0000313" key="4">
    <source>
        <dbReference type="EMBL" id="RAV13776.1"/>
    </source>
</evidence>
<evidence type="ECO:0000256" key="1">
    <source>
        <dbReference type="ARBA" id="ARBA00022679"/>
    </source>
</evidence>
<evidence type="ECO:0000313" key="5">
    <source>
        <dbReference type="Proteomes" id="UP000250369"/>
    </source>
</evidence>
<keyword evidence="1" id="KW-0808">Transferase</keyword>
<dbReference type="Gene3D" id="3.40.1190.20">
    <property type="match status" value="1"/>
</dbReference>
<dbReference type="GO" id="GO:0016301">
    <property type="term" value="F:kinase activity"/>
    <property type="evidence" value="ECO:0007669"/>
    <property type="project" value="UniProtKB-KW"/>
</dbReference>
<feature type="domain" description="Carbohydrate kinase PfkB" evidence="3">
    <location>
        <begin position="19"/>
        <end position="312"/>
    </location>
</feature>
<dbReference type="GO" id="GO:0005829">
    <property type="term" value="C:cytosol"/>
    <property type="evidence" value="ECO:0007669"/>
    <property type="project" value="TreeGrafter"/>
</dbReference>
<dbReference type="Pfam" id="PF00294">
    <property type="entry name" value="PfkB"/>
    <property type="match status" value="1"/>
</dbReference>
<name>A0A329M3K9_9BACL</name>
<gene>
    <name evidence="4" type="ORF">DQG23_32345</name>
</gene>
<dbReference type="InterPro" id="IPR029056">
    <property type="entry name" value="Ribokinase-like"/>
</dbReference>
<sequence length="332" mass="35007">MGVLKKLSILRSCLPLKNKRIAVIGTVFIDCKGFAFQDYRPAGRNLGSIQFVHGGVGRNVAETIASLNVPTTFVSSVDATGIGHEVVNHLQARHIDVSYVKEAPSGGMGMWLAILNENGDLAGSISQMPDMAHIEQQLLEQGDKLVQETSHIALELDLNEPISRRVIQLAAQHGKPVYGIPGNFDVIGSHPDLLQGMACFICNHIEGERLMNATFEGVPPETIIGHLKAYVKTSGLQSIVMTLGAEGSVYFDATTGESGYQPVFPVNVVDTTGAGDAFFAGTVAGLVSGLPLAKAVVCGTKVAGWTIESAESTCPDIAARAAGDEVLGELLG</sequence>
<keyword evidence="2 4" id="KW-0418">Kinase</keyword>